<gene>
    <name evidence="2" type="ORF">H9741_05185</name>
</gene>
<dbReference type="EC" id="3.2.2.15" evidence="2"/>
<dbReference type="Gene3D" id="3.40.470.10">
    <property type="entry name" value="Uracil-DNA glycosylase-like domain"/>
    <property type="match status" value="1"/>
</dbReference>
<feature type="domain" description="Uracil-DNA glycosylase-like" evidence="1">
    <location>
        <begin position="9"/>
        <end position="154"/>
    </location>
</feature>
<reference evidence="2" key="1">
    <citation type="journal article" date="2021" name="PeerJ">
        <title>Extensive microbial diversity within the chicken gut microbiome revealed by metagenomics and culture.</title>
        <authorList>
            <person name="Gilroy R."/>
            <person name="Ravi A."/>
            <person name="Getino M."/>
            <person name="Pursley I."/>
            <person name="Horton D.L."/>
            <person name="Alikhan N.F."/>
            <person name="Baker D."/>
            <person name="Gharbi K."/>
            <person name="Hall N."/>
            <person name="Watson M."/>
            <person name="Adriaenssens E.M."/>
            <person name="Foster-Nyarko E."/>
            <person name="Jarju S."/>
            <person name="Secka A."/>
            <person name="Antonio M."/>
            <person name="Oren A."/>
            <person name="Chaudhuri R.R."/>
            <person name="La Ragione R."/>
            <person name="Hildebrand F."/>
            <person name="Pallen M.J."/>
        </authorList>
    </citation>
    <scope>NUCLEOTIDE SEQUENCE</scope>
    <source>
        <strain evidence="2">811</strain>
    </source>
</reference>
<dbReference type="InterPro" id="IPR026353">
    <property type="entry name" value="Hypoxan-DNA_Glyclase"/>
</dbReference>
<dbReference type="CDD" id="cd10032">
    <property type="entry name" value="UDG-F6_HDG"/>
    <property type="match status" value="1"/>
</dbReference>
<dbReference type="Proteomes" id="UP000824204">
    <property type="component" value="Unassembled WGS sequence"/>
</dbReference>
<reference evidence="2" key="2">
    <citation type="submission" date="2021-04" db="EMBL/GenBank/DDBJ databases">
        <authorList>
            <person name="Gilroy R."/>
        </authorList>
    </citation>
    <scope>NUCLEOTIDE SEQUENCE</scope>
    <source>
        <strain evidence="2">811</strain>
    </source>
</reference>
<proteinExistence type="predicted"/>
<dbReference type="InterPro" id="IPR036895">
    <property type="entry name" value="Uracil-DNA_glycosylase-like_sf"/>
</dbReference>
<dbReference type="Pfam" id="PF03167">
    <property type="entry name" value="UDG"/>
    <property type="match status" value="1"/>
</dbReference>
<dbReference type="SMART" id="SM00986">
    <property type="entry name" value="UDG"/>
    <property type="match status" value="1"/>
</dbReference>
<protein>
    <submittedName>
        <fullName evidence="2">DNA-deoxyinosine glycosylase</fullName>
        <ecNumber evidence="2">3.2.2.15</ecNumber>
    </submittedName>
</protein>
<evidence type="ECO:0000259" key="1">
    <source>
        <dbReference type="SMART" id="SM00986"/>
    </source>
</evidence>
<evidence type="ECO:0000313" key="2">
    <source>
        <dbReference type="EMBL" id="HIX07840.1"/>
    </source>
</evidence>
<dbReference type="AlphaFoldDB" id="A0A9D2AGA9"/>
<comment type="caution">
    <text evidence="2">The sequence shown here is derived from an EMBL/GenBank/DDBJ whole genome shotgun (WGS) entry which is preliminary data.</text>
</comment>
<dbReference type="InterPro" id="IPR005122">
    <property type="entry name" value="Uracil-DNA_glycosylase-like"/>
</dbReference>
<keyword evidence="2" id="KW-0326">Glycosidase</keyword>
<evidence type="ECO:0000313" key="3">
    <source>
        <dbReference type="Proteomes" id="UP000824204"/>
    </source>
</evidence>
<organism evidence="2 3">
    <name type="scientific">Candidatus Borkfalkia faecipullorum</name>
    <dbReference type="NCBI Taxonomy" id="2838510"/>
    <lineage>
        <taxon>Bacteria</taxon>
        <taxon>Bacillati</taxon>
        <taxon>Bacillota</taxon>
        <taxon>Clostridia</taxon>
        <taxon>Christensenellales</taxon>
        <taxon>Christensenellaceae</taxon>
        <taxon>Candidatus Borkfalkia</taxon>
    </lineage>
</organism>
<dbReference type="SUPFAM" id="SSF52141">
    <property type="entry name" value="Uracil-DNA glycosylase-like"/>
    <property type="match status" value="1"/>
</dbReference>
<name>A0A9D2AGA9_9FIRM</name>
<sequence>MSDIIHGFQPVYDANSEVLILGSFPSVKSRQTDFYYGNRQNRFWKMLFGFFGEERKEEVAAKKEFLLRRHVALWDVVMSCEIKGSSDATIKNYTVADVPALLAKTKIRLVLLNGTTAFKIFERPFPLFPVPYALMPSTSPANVRYDEGAWIAALTAAFVHG</sequence>
<accession>A0A9D2AGA9</accession>
<dbReference type="NCBIfam" id="TIGR04274">
    <property type="entry name" value="hypoxanDNAglyco"/>
    <property type="match status" value="1"/>
</dbReference>
<dbReference type="EMBL" id="DXFX01000069">
    <property type="protein sequence ID" value="HIX07840.1"/>
    <property type="molecule type" value="Genomic_DNA"/>
</dbReference>
<keyword evidence="2" id="KW-0378">Hydrolase</keyword>
<dbReference type="SMART" id="SM00987">
    <property type="entry name" value="UreE_C"/>
    <property type="match status" value="1"/>
</dbReference>
<dbReference type="GO" id="GO:0033958">
    <property type="term" value="F:DNA-deoxyinosine glycosylase activity"/>
    <property type="evidence" value="ECO:0007669"/>
    <property type="project" value="UniProtKB-EC"/>
</dbReference>